<evidence type="ECO:0000256" key="1">
    <source>
        <dbReference type="RuleBase" id="RU362114"/>
    </source>
</evidence>
<dbReference type="SUPFAM" id="SSF56399">
    <property type="entry name" value="ADP-ribosylation"/>
    <property type="match status" value="1"/>
</dbReference>
<organism evidence="4">
    <name type="scientific">Thrips palmi</name>
    <name type="common">Melon thrips</name>
    <dbReference type="NCBI Taxonomy" id="161013"/>
    <lineage>
        <taxon>Eukaryota</taxon>
        <taxon>Metazoa</taxon>
        <taxon>Ecdysozoa</taxon>
        <taxon>Arthropoda</taxon>
        <taxon>Hexapoda</taxon>
        <taxon>Insecta</taxon>
        <taxon>Pterygota</taxon>
        <taxon>Neoptera</taxon>
        <taxon>Paraneoptera</taxon>
        <taxon>Thysanoptera</taxon>
        <taxon>Terebrantia</taxon>
        <taxon>Thripoidea</taxon>
        <taxon>Thripidae</taxon>
        <taxon>Thrips</taxon>
    </lineage>
</organism>
<protein>
    <recommendedName>
        <fullName evidence="1">Poly [ADP-ribose] polymerase</fullName>
        <shortName evidence="1">PARP</shortName>
        <ecNumber evidence="1">2.4.2.-</ecNumber>
    </recommendedName>
</protein>
<keyword evidence="1" id="KW-0520">NAD</keyword>
<keyword evidence="1" id="KW-0328">Glycosyltransferase</keyword>
<dbReference type="InterPro" id="IPR012317">
    <property type="entry name" value="Poly(ADP-ribose)pol_cat_dom"/>
</dbReference>
<evidence type="ECO:0000313" key="4">
    <source>
        <dbReference type="RefSeq" id="XP_034238265.1"/>
    </source>
</evidence>
<dbReference type="RefSeq" id="XP_034238265.1">
    <property type="nucleotide sequence ID" value="XM_034382374.1"/>
</dbReference>
<evidence type="ECO:0000259" key="2">
    <source>
        <dbReference type="PROSITE" id="PS51059"/>
    </source>
</evidence>
<dbReference type="AlphaFoldDB" id="A0A6P8YMA6"/>
<name>A0A6P8YMA6_THRPL</name>
<dbReference type="PANTHER" id="PTHR45740">
    <property type="entry name" value="POLY [ADP-RIBOSE] POLYMERASE"/>
    <property type="match status" value="1"/>
</dbReference>
<dbReference type="InParanoid" id="A0A6P8YMA6"/>
<dbReference type="KEGG" id="tpal:117643456"/>
<sequence>MQPNATASAVRPTSPFTVFPRVAAMALVTRTTLDPGEDEYKEIAKTFNSGRLVNSGCELLSVEKVHNATLTQLFWETAQRYQRDYGHVNIVKGWHGTKKENVASILQNNFDVSNTGRHRYGPGVSFSSVPSYAFHYCDKRTSEACMLLVNVLVSEVIELPENKDENSVPSELPFLPGSSSLRYDTSTKDKDNLIVFAKRHEHAFLPTHVVHFKRIPVPPPRCSRRISFVLSGEMWNLNNFNPFASPMDTLGGSPGG</sequence>
<dbReference type="Proteomes" id="UP000515158">
    <property type="component" value="Unplaced"/>
</dbReference>
<dbReference type="GO" id="GO:0003950">
    <property type="term" value="F:NAD+ poly-ADP-ribosyltransferase activity"/>
    <property type="evidence" value="ECO:0007669"/>
    <property type="project" value="UniProtKB-UniRule"/>
</dbReference>
<evidence type="ECO:0000313" key="3">
    <source>
        <dbReference type="Proteomes" id="UP000515158"/>
    </source>
</evidence>
<dbReference type="PANTHER" id="PTHR45740:SF2">
    <property type="entry name" value="POLY [ADP-RIBOSE] POLYMERASE"/>
    <property type="match status" value="1"/>
</dbReference>
<dbReference type="InterPro" id="IPR051712">
    <property type="entry name" value="ARTD-AVP"/>
</dbReference>
<feature type="domain" description="PARP catalytic" evidence="2">
    <location>
        <begin position="19"/>
        <end position="256"/>
    </location>
</feature>
<gene>
    <name evidence="4" type="primary">LOC117643456</name>
</gene>
<proteinExistence type="predicted"/>
<dbReference type="GO" id="GO:1990404">
    <property type="term" value="F:NAD+-protein mono-ADP-ribosyltransferase activity"/>
    <property type="evidence" value="ECO:0007669"/>
    <property type="project" value="TreeGrafter"/>
</dbReference>
<dbReference type="GO" id="GO:0005634">
    <property type="term" value="C:nucleus"/>
    <property type="evidence" value="ECO:0007669"/>
    <property type="project" value="TreeGrafter"/>
</dbReference>
<keyword evidence="1" id="KW-0808">Transferase</keyword>
<accession>A0A6P8YMA6</accession>
<dbReference type="GeneID" id="117643456"/>
<keyword evidence="3" id="KW-1185">Reference proteome</keyword>
<dbReference type="Pfam" id="PF00644">
    <property type="entry name" value="PARP"/>
    <property type="match status" value="1"/>
</dbReference>
<reference evidence="4" key="1">
    <citation type="submission" date="2025-08" db="UniProtKB">
        <authorList>
            <consortium name="RefSeq"/>
        </authorList>
    </citation>
    <scope>IDENTIFICATION</scope>
    <source>
        <tissue evidence="4">Total insect</tissue>
    </source>
</reference>
<dbReference type="Gene3D" id="3.90.228.10">
    <property type="match status" value="1"/>
</dbReference>
<dbReference type="PROSITE" id="PS51059">
    <property type="entry name" value="PARP_CATALYTIC"/>
    <property type="match status" value="1"/>
</dbReference>
<dbReference type="OrthoDB" id="6133115at2759"/>
<dbReference type="EC" id="2.4.2.-" evidence="1"/>